<organism evidence="1">
    <name type="scientific">Blastocystis hominis</name>
    <dbReference type="NCBI Taxonomy" id="12968"/>
    <lineage>
        <taxon>Eukaryota</taxon>
        <taxon>Sar</taxon>
        <taxon>Stramenopiles</taxon>
        <taxon>Bigyra</taxon>
        <taxon>Opalozoa</taxon>
        <taxon>Opalinata</taxon>
        <taxon>Blastocystidae</taxon>
        <taxon>Blastocystis</taxon>
    </lineage>
</organism>
<name>D8M5J4_BLAHO</name>
<dbReference type="Proteomes" id="UP000008312">
    <property type="component" value="Unassembled WGS sequence"/>
</dbReference>
<dbReference type="InParanoid" id="D8M5J4"/>
<proteinExistence type="predicted"/>
<dbReference type="AlphaFoldDB" id="D8M5J4"/>
<protein>
    <submittedName>
        <fullName evidence="1">Uncharacterized protein</fullName>
    </submittedName>
</protein>
<evidence type="ECO:0000313" key="1">
    <source>
        <dbReference type="EMBL" id="CBK23333.2"/>
    </source>
</evidence>
<accession>D8M5J4</accession>
<sequence>MDAKTQAGAKGGAKTPESIVEEAYKGIVTECAFYATLPEHHDVSSVADYISIDIHPTKSLVVTGDALDNIVVWDYEARKIVYRTSAVQLFNDTVELINECVKNPEIPPVNRTSDASVTPMSGLRHVQFYDNDTLLWSNNSSYSPASSQFVIAVFSQGCAIIDYIAHTSVSIFYSTHLSNLQANCVLPLNGRYLLIGTNGNLCVFDTISNAIRDSVPFLNVQFLLPYKARVDGCLNYQRASSEIQVVALNSQNLAICWTLALDASNEFVSLTPAFAFANGGLCQNAIRSAVFASDLRRLLLTDGLQLISLDVGVSREGVSLPELSALGVTQSLPAAALRSVPISGGTVLEVAATLVPALPAHCVPVVDGRNSLAVVDLRTGALHRLSEPALLGSAVQAAEFRHVAVRVSDHAKVGVIGIAVGSQVGVFVFSVATQRTPAVLRVMHPDLDGEMVHVVKYTEGQIGGEGMSE</sequence>
<dbReference type="EMBL" id="FN668661">
    <property type="protein sequence ID" value="CBK23333.2"/>
    <property type="molecule type" value="Genomic_DNA"/>
</dbReference>
<dbReference type="OrthoDB" id="509637at2759"/>
<gene>
    <name evidence="1" type="ORF">GSBLH_T00007119001</name>
</gene>
<dbReference type="RefSeq" id="XP_012897381.1">
    <property type="nucleotide sequence ID" value="XM_013041927.1"/>
</dbReference>
<keyword evidence="2" id="KW-1185">Reference proteome</keyword>
<dbReference type="GeneID" id="24923243"/>
<dbReference type="SUPFAM" id="SSF69322">
    <property type="entry name" value="Tricorn protease domain 2"/>
    <property type="match status" value="1"/>
</dbReference>
<reference evidence="1" key="1">
    <citation type="submission" date="2010-02" db="EMBL/GenBank/DDBJ databases">
        <title>Sequencing and annotation of the Blastocystis hominis genome.</title>
        <authorList>
            <person name="Wincker P."/>
        </authorList>
    </citation>
    <scope>NUCLEOTIDE SEQUENCE</scope>
    <source>
        <strain evidence="1">Singapore isolate B</strain>
    </source>
</reference>
<evidence type="ECO:0000313" key="2">
    <source>
        <dbReference type="Proteomes" id="UP000008312"/>
    </source>
</evidence>